<protein>
    <submittedName>
        <fullName evidence="9">Glycosyl transferase family 1</fullName>
    </submittedName>
</protein>
<dbReference type="InterPro" id="IPR052078">
    <property type="entry name" value="Trehalose_Metab_GTase"/>
</dbReference>
<comment type="subunit">
    <text evidence="2">Homodimer.</text>
</comment>
<dbReference type="SUPFAM" id="SSF53756">
    <property type="entry name" value="UDP-Glycosyltransferase/glycogen phosphorylase"/>
    <property type="match status" value="1"/>
</dbReference>
<comment type="similarity">
    <text evidence="1">Belongs to the glycosyltransferase group 1 family. Glycosyltransferase 4 subfamily.</text>
</comment>
<evidence type="ECO:0000313" key="10">
    <source>
        <dbReference type="Proteomes" id="UP000277457"/>
    </source>
</evidence>
<dbReference type="InterPro" id="IPR049438">
    <property type="entry name" value="TreT_GT1"/>
</dbReference>
<proteinExistence type="inferred from homology"/>
<keyword evidence="6" id="KW-0119">Carbohydrate metabolism</keyword>
<dbReference type="EMBL" id="QMPY01000014">
    <property type="protein sequence ID" value="RLE08635.1"/>
    <property type="molecule type" value="Genomic_DNA"/>
</dbReference>
<evidence type="ECO:0000259" key="8">
    <source>
        <dbReference type="Pfam" id="PF21269"/>
    </source>
</evidence>
<reference evidence="9 10" key="1">
    <citation type="submission" date="2018-06" db="EMBL/GenBank/DDBJ databases">
        <title>Extensive metabolic versatility and redundancy in microbially diverse, dynamic hydrothermal sediments.</title>
        <authorList>
            <person name="Dombrowski N."/>
            <person name="Teske A."/>
            <person name="Baker B.J."/>
        </authorList>
    </citation>
    <scope>NUCLEOTIDE SEQUENCE [LARGE SCALE GENOMIC DNA]</scope>
    <source>
        <strain evidence="9">B7_G13</strain>
    </source>
</reference>
<accession>A0A662D6Q2</accession>
<feature type="domain" description="Glycosyl transferase family 1" evidence="7">
    <location>
        <begin position="214"/>
        <end position="387"/>
    </location>
</feature>
<sequence>MEKVKTGTKRLDDYTSIVGEEKIYDIWKLAKNLRNARVLHINSTAYGGGVAEILQSLVPLMRDVGIDAEWKIMKGNEDFFNITKKFHNALQGADISLTGEMKRIYLEQNKLNANFCGEEYDFVIIHDPQPAAIPVYLKASKCPKFIWRCHIDTSDPHIEVWNFLREFLKEYDAAVFTLKKFVKDEALFKRLFIIPPSIDPLSDKNRPLAREKTEEIIRYFGIDPERPLITQVSRFDPWKDPLGVIDMYRMIKRDIPGLQLALIGSMSVDDPEGWIMYEKILRRAGEDGDIYVLSDLRGVRNLEVNAFQRASKVIIQKSLREGFGLTVSEGLWKKRPVVGGNTGGIAAQIMDGKTGFLVESVKKAAEKTKLLLLDRETADKMGREGREYVRRHFLITRQLKDYLVLFNSLS</sequence>
<dbReference type="PANTHER" id="PTHR47779:SF1">
    <property type="entry name" value="SYNTHASE (CCG-9), PUTATIVE (AFU_ORTHOLOGUE AFUA_3G12100)-RELATED"/>
    <property type="match status" value="1"/>
</dbReference>
<evidence type="ECO:0000256" key="2">
    <source>
        <dbReference type="ARBA" id="ARBA00011738"/>
    </source>
</evidence>
<keyword evidence="5 9" id="KW-0808">Transferase</keyword>
<dbReference type="GO" id="GO:0006006">
    <property type="term" value="P:glucose metabolic process"/>
    <property type="evidence" value="ECO:0007669"/>
    <property type="project" value="UniProtKB-KW"/>
</dbReference>
<dbReference type="Pfam" id="PF00534">
    <property type="entry name" value="Glycos_transf_1"/>
    <property type="match status" value="1"/>
</dbReference>
<feature type="domain" description="Trehalose synthase N-terminal" evidence="8">
    <location>
        <begin position="40"/>
        <end position="183"/>
    </location>
</feature>
<dbReference type="Gene3D" id="3.40.50.2000">
    <property type="entry name" value="Glycogen Phosphorylase B"/>
    <property type="match status" value="2"/>
</dbReference>
<dbReference type="Pfam" id="PF21269">
    <property type="entry name" value="TreT_GT1"/>
    <property type="match status" value="1"/>
</dbReference>
<evidence type="ECO:0000256" key="4">
    <source>
        <dbReference type="ARBA" id="ARBA00022676"/>
    </source>
</evidence>
<evidence type="ECO:0000256" key="1">
    <source>
        <dbReference type="ARBA" id="ARBA00009481"/>
    </source>
</evidence>
<dbReference type="InterPro" id="IPR001296">
    <property type="entry name" value="Glyco_trans_1"/>
</dbReference>
<evidence type="ECO:0000256" key="3">
    <source>
        <dbReference type="ARBA" id="ARBA00022526"/>
    </source>
</evidence>
<keyword evidence="3" id="KW-0313">Glucose metabolism</keyword>
<dbReference type="PANTHER" id="PTHR47779">
    <property type="entry name" value="SYNTHASE (CCG-9), PUTATIVE (AFU_ORTHOLOGUE AFUA_3G12100)-RELATED"/>
    <property type="match status" value="1"/>
</dbReference>
<dbReference type="GO" id="GO:0016757">
    <property type="term" value="F:glycosyltransferase activity"/>
    <property type="evidence" value="ECO:0007669"/>
    <property type="project" value="UniProtKB-KW"/>
</dbReference>
<evidence type="ECO:0000256" key="6">
    <source>
        <dbReference type="ARBA" id="ARBA00023277"/>
    </source>
</evidence>
<dbReference type="Proteomes" id="UP000277457">
    <property type="component" value="Unassembled WGS sequence"/>
</dbReference>
<organism evidence="9 10">
    <name type="scientific">Aerophobetes bacterium</name>
    <dbReference type="NCBI Taxonomy" id="2030807"/>
    <lineage>
        <taxon>Bacteria</taxon>
        <taxon>Candidatus Aerophobota</taxon>
    </lineage>
</organism>
<dbReference type="AlphaFoldDB" id="A0A662D6Q2"/>
<keyword evidence="4" id="KW-0328">Glycosyltransferase</keyword>
<gene>
    <name evidence="9" type="ORF">DRZ78_00690</name>
</gene>
<name>A0A662D6Q2_UNCAE</name>
<evidence type="ECO:0000256" key="5">
    <source>
        <dbReference type="ARBA" id="ARBA00022679"/>
    </source>
</evidence>
<evidence type="ECO:0000313" key="9">
    <source>
        <dbReference type="EMBL" id="RLE08635.1"/>
    </source>
</evidence>
<evidence type="ECO:0000259" key="7">
    <source>
        <dbReference type="Pfam" id="PF00534"/>
    </source>
</evidence>
<comment type="caution">
    <text evidence="9">The sequence shown here is derived from an EMBL/GenBank/DDBJ whole genome shotgun (WGS) entry which is preliminary data.</text>
</comment>